<keyword evidence="3" id="KW-1185">Reference proteome</keyword>
<evidence type="ECO:0000313" key="3">
    <source>
        <dbReference type="Proteomes" id="UP000028705"/>
    </source>
</evidence>
<gene>
    <name evidence="2" type="ORF">IW15_09020</name>
</gene>
<evidence type="ECO:0000259" key="1">
    <source>
        <dbReference type="Pfam" id="PF22481"/>
    </source>
</evidence>
<protein>
    <recommendedName>
        <fullName evidence="1">DUF6985 domain-containing protein</fullName>
    </recommendedName>
</protein>
<dbReference type="Pfam" id="PF22481">
    <property type="entry name" value="DUF6985"/>
    <property type="match status" value="1"/>
</dbReference>
<evidence type="ECO:0000313" key="2">
    <source>
        <dbReference type="EMBL" id="KFF12912.1"/>
    </source>
</evidence>
<organism evidence="2 3">
    <name type="scientific">Chryseobacterium soli</name>
    <dbReference type="NCBI Taxonomy" id="445961"/>
    <lineage>
        <taxon>Bacteria</taxon>
        <taxon>Pseudomonadati</taxon>
        <taxon>Bacteroidota</taxon>
        <taxon>Flavobacteriia</taxon>
        <taxon>Flavobacteriales</taxon>
        <taxon>Weeksellaceae</taxon>
        <taxon>Chryseobacterium group</taxon>
        <taxon>Chryseobacterium</taxon>
    </lineage>
</organism>
<dbReference type="EMBL" id="JPRH01000003">
    <property type="protein sequence ID" value="KFF12912.1"/>
    <property type="molecule type" value="Genomic_DNA"/>
</dbReference>
<proteinExistence type="predicted"/>
<dbReference type="STRING" id="445961.IW15_09020"/>
<dbReference type="RefSeq" id="WP_034710636.1">
    <property type="nucleotide sequence ID" value="NZ_JPRH01000003.1"/>
</dbReference>
<dbReference type="InterPro" id="IPR054254">
    <property type="entry name" value="DUF6985"/>
</dbReference>
<dbReference type="eggNOG" id="ENOG5030RF8">
    <property type="taxonomic scope" value="Bacteria"/>
</dbReference>
<sequence length="163" mass="18733">MAAHEYWGEVEQDWAGFSSDISFSHPFFDEQNISVFLGEEFDDEGEEIDESPTENQLADFAKTYQDFLAAIEANLSAIQHQAFDYYKNYYAHYFENPEKSGEPALHIDTVEKHNEYIKELLHLRISKGGTITISIHYKLDTEHGIEFKFVNGRLEKVGGIADT</sequence>
<comment type="caution">
    <text evidence="2">The sequence shown here is derived from an EMBL/GenBank/DDBJ whole genome shotgun (WGS) entry which is preliminary data.</text>
</comment>
<reference evidence="2 3" key="1">
    <citation type="submission" date="2014-07" db="EMBL/GenBank/DDBJ databases">
        <title>Genome of Chryseobacterium soli DSM 19298.</title>
        <authorList>
            <person name="Stropko S.J."/>
            <person name="Pipes S.E."/>
            <person name="Newman J."/>
        </authorList>
    </citation>
    <scope>NUCLEOTIDE SEQUENCE [LARGE SCALE GENOMIC DNA]</scope>
    <source>
        <strain evidence="2 3">DSM 19298</strain>
    </source>
</reference>
<name>A0A086A898_9FLAO</name>
<accession>A0A086A898</accession>
<dbReference type="OrthoDB" id="6692687at2"/>
<dbReference type="AlphaFoldDB" id="A0A086A898"/>
<feature type="domain" description="DUF6985" evidence="1">
    <location>
        <begin position="7"/>
        <end position="160"/>
    </location>
</feature>
<dbReference type="Proteomes" id="UP000028705">
    <property type="component" value="Unassembled WGS sequence"/>
</dbReference>